<dbReference type="EMBL" id="CM023481">
    <property type="protein sequence ID" value="KAH6947113.1"/>
    <property type="molecule type" value="Genomic_DNA"/>
</dbReference>
<reference evidence="1" key="1">
    <citation type="submission" date="2020-05" db="EMBL/GenBank/DDBJ databases">
        <title>Large-scale comparative analyses of tick genomes elucidate their genetic diversity and vector capacities.</title>
        <authorList>
            <person name="Jia N."/>
            <person name="Wang J."/>
            <person name="Shi W."/>
            <person name="Du L."/>
            <person name="Sun Y."/>
            <person name="Zhan W."/>
            <person name="Jiang J."/>
            <person name="Wang Q."/>
            <person name="Zhang B."/>
            <person name="Ji P."/>
            <person name="Sakyi L.B."/>
            <person name="Cui X."/>
            <person name="Yuan T."/>
            <person name="Jiang B."/>
            <person name="Yang W."/>
            <person name="Lam T.T.-Y."/>
            <person name="Chang Q."/>
            <person name="Ding S."/>
            <person name="Wang X."/>
            <person name="Zhu J."/>
            <person name="Ruan X."/>
            <person name="Zhao L."/>
            <person name="Wei J."/>
            <person name="Que T."/>
            <person name="Du C."/>
            <person name="Cheng J."/>
            <person name="Dai P."/>
            <person name="Han X."/>
            <person name="Huang E."/>
            <person name="Gao Y."/>
            <person name="Liu J."/>
            <person name="Shao H."/>
            <person name="Ye R."/>
            <person name="Li L."/>
            <person name="Wei W."/>
            <person name="Wang X."/>
            <person name="Wang C."/>
            <person name="Yang T."/>
            <person name="Huo Q."/>
            <person name="Li W."/>
            <person name="Guo W."/>
            <person name="Chen H."/>
            <person name="Zhou L."/>
            <person name="Ni X."/>
            <person name="Tian J."/>
            <person name="Zhou Y."/>
            <person name="Sheng Y."/>
            <person name="Liu T."/>
            <person name="Pan Y."/>
            <person name="Xia L."/>
            <person name="Li J."/>
            <person name="Zhao F."/>
            <person name="Cao W."/>
        </authorList>
    </citation>
    <scope>NUCLEOTIDE SEQUENCE</scope>
    <source>
        <strain evidence="1">Hyas-2018</strain>
    </source>
</reference>
<organism evidence="1 2">
    <name type="scientific">Hyalomma asiaticum</name>
    <name type="common">Tick</name>
    <dbReference type="NCBI Taxonomy" id="266040"/>
    <lineage>
        <taxon>Eukaryota</taxon>
        <taxon>Metazoa</taxon>
        <taxon>Ecdysozoa</taxon>
        <taxon>Arthropoda</taxon>
        <taxon>Chelicerata</taxon>
        <taxon>Arachnida</taxon>
        <taxon>Acari</taxon>
        <taxon>Parasitiformes</taxon>
        <taxon>Ixodida</taxon>
        <taxon>Ixodoidea</taxon>
        <taxon>Ixodidae</taxon>
        <taxon>Hyalomminae</taxon>
        <taxon>Hyalomma</taxon>
    </lineage>
</organism>
<protein>
    <submittedName>
        <fullName evidence="1">Uncharacterized protein</fullName>
    </submittedName>
</protein>
<evidence type="ECO:0000313" key="1">
    <source>
        <dbReference type="EMBL" id="KAH6947113.1"/>
    </source>
</evidence>
<sequence length="263" mass="28565">MAADSADFQRLYTLSRVATNRQQFEAAVTATAAENPENPAATTSQGNLMFFDEGGATHEAHPPAYSVLEGARHITPSPLPEDLDELASEAKRIQANILASRAYRPPPPASQALEPRCAWNGDNFRTRPQGNGLLAFSDERSSSGWELSDRALDPYTHARRAACAADGRDDPACTHSWHGNPLAQSISLVRRLLFAPSMPDNGASRKVKRRWSRNTPPSGLLARRTGGRSSTTSPLRAERIPCPGPPERLIIIVTRHPTLASDS</sequence>
<dbReference type="Proteomes" id="UP000821845">
    <property type="component" value="Chromosome 1"/>
</dbReference>
<accession>A0ACB7TJ69</accession>
<gene>
    <name evidence="1" type="ORF">HPB50_017095</name>
</gene>
<name>A0ACB7TJ69_HYAAI</name>
<comment type="caution">
    <text evidence="1">The sequence shown here is derived from an EMBL/GenBank/DDBJ whole genome shotgun (WGS) entry which is preliminary data.</text>
</comment>
<proteinExistence type="predicted"/>
<keyword evidence="2" id="KW-1185">Reference proteome</keyword>
<evidence type="ECO:0000313" key="2">
    <source>
        <dbReference type="Proteomes" id="UP000821845"/>
    </source>
</evidence>